<evidence type="ECO:0000256" key="1">
    <source>
        <dbReference type="ARBA" id="ARBA00022729"/>
    </source>
</evidence>
<proteinExistence type="predicted"/>
<evidence type="ECO:0000259" key="4">
    <source>
        <dbReference type="PROSITE" id="PS51041"/>
    </source>
</evidence>
<evidence type="ECO:0000313" key="6">
    <source>
        <dbReference type="Proteomes" id="UP001529510"/>
    </source>
</evidence>
<gene>
    <name evidence="5" type="ORF">M9458_047073</name>
</gene>
<keyword evidence="1" id="KW-0732">Signal</keyword>
<reference evidence="5 6" key="1">
    <citation type="submission" date="2024-05" db="EMBL/GenBank/DDBJ databases">
        <title>Genome sequencing and assembly of Indian major carp, Cirrhinus mrigala (Hamilton, 1822).</title>
        <authorList>
            <person name="Mohindra V."/>
            <person name="Chowdhury L.M."/>
            <person name="Lal K."/>
            <person name="Jena J.K."/>
        </authorList>
    </citation>
    <scope>NUCLEOTIDE SEQUENCE [LARGE SCALE GENOMIC DNA]</scope>
    <source>
        <strain evidence="5">CM1030</strain>
        <tissue evidence="5">Blood</tissue>
    </source>
</reference>
<evidence type="ECO:0000256" key="2">
    <source>
        <dbReference type="ARBA" id="ARBA00023157"/>
    </source>
</evidence>
<feature type="non-terminal residue" evidence="5">
    <location>
        <position position="103"/>
    </location>
</feature>
<feature type="region of interest" description="Disordered" evidence="3">
    <location>
        <begin position="43"/>
        <end position="103"/>
    </location>
</feature>
<dbReference type="Pfam" id="PF07546">
    <property type="entry name" value="EMI"/>
    <property type="match status" value="1"/>
</dbReference>
<feature type="domain" description="EMI" evidence="4">
    <location>
        <begin position="1"/>
        <end position="34"/>
    </location>
</feature>
<keyword evidence="2" id="KW-1015">Disulfide bond</keyword>
<dbReference type="AlphaFoldDB" id="A0ABD0NCJ2"/>
<dbReference type="InterPro" id="IPR011489">
    <property type="entry name" value="EMI_domain"/>
</dbReference>
<protein>
    <recommendedName>
        <fullName evidence="4">EMI domain-containing protein</fullName>
    </recommendedName>
</protein>
<name>A0ABD0NCJ2_CIRMR</name>
<feature type="non-terminal residue" evidence="5">
    <location>
        <position position="1"/>
    </location>
</feature>
<comment type="caution">
    <text evidence="5">The sequence shown here is derived from an EMBL/GenBank/DDBJ whole genome shotgun (WGS) entry which is preliminary data.</text>
</comment>
<sequence length="103" mass="11189">YRTLFKPQYKVGYKTITELEWRCCPGYSGENCGVGSTSDPDAVMPPFKGSFPRPGVKGYPRGHPNIPISGLEPGKPLPFPGGHPDNKPIPSGFLPPETPKTSY</sequence>
<keyword evidence="6" id="KW-1185">Reference proteome</keyword>
<dbReference type="EMBL" id="JAMKFB020000023">
    <property type="protein sequence ID" value="KAL0158997.1"/>
    <property type="molecule type" value="Genomic_DNA"/>
</dbReference>
<dbReference type="PROSITE" id="PS51041">
    <property type="entry name" value="EMI"/>
    <property type="match status" value="1"/>
</dbReference>
<accession>A0ABD0NCJ2</accession>
<organism evidence="5 6">
    <name type="scientific">Cirrhinus mrigala</name>
    <name type="common">Mrigala</name>
    <dbReference type="NCBI Taxonomy" id="683832"/>
    <lineage>
        <taxon>Eukaryota</taxon>
        <taxon>Metazoa</taxon>
        <taxon>Chordata</taxon>
        <taxon>Craniata</taxon>
        <taxon>Vertebrata</taxon>
        <taxon>Euteleostomi</taxon>
        <taxon>Actinopterygii</taxon>
        <taxon>Neopterygii</taxon>
        <taxon>Teleostei</taxon>
        <taxon>Ostariophysi</taxon>
        <taxon>Cypriniformes</taxon>
        <taxon>Cyprinidae</taxon>
        <taxon>Labeoninae</taxon>
        <taxon>Labeonini</taxon>
        <taxon>Cirrhinus</taxon>
    </lineage>
</organism>
<evidence type="ECO:0000313" key="5">
    <source>
        <dbReference type="EMBL" id="KAL0158997.1"/>
    </source>
</evidence>
<dbReference type="Proteomes" id="UP001529510">
    <property type="component" value="Unassembled WGS sequence"/>
</dbReference>
<evidence type="ECO:0000256" key="3">
    <source>
        <dbReference type="SAM" id="MobiDB-lite"/>
    </source>
</evidence>